<organism evidence="1 2">
    <name type="scientific">Batillaria attramentaria</name>
    <dbReference type="NCBI Taxonomy" id="370345"/>
    <lineage>
        <taxon>Eukaryota</taxon>
        <taxon>Metazoa</taxon>
        <taxon>Spiralia</taxon>
        <taxon>Lophotrochozoa</taxon>
        <taxon>Mollusca</taxon>
        <taxon>Gastropoda</taxon>
        <taxon>Caenogastropoda</taxon>
        <taxon>Sorbeoconcha</taxon>
        <taxon>Cerithioidea</taxon>
        <taxon>Batillariidae</taxon>
        <taxon>Batillaria</taxon>
    </lineage>
</organism>
<keyword evidence="2" id="KW-1185">Reference proteome</keyword>
<gene>
    <name evidence="1" type="ORF">BaRGS_00024866</name>
</gene>
<dbReference type="AlphaFoldDB" id="A0ABD0KA84"/>
<reference evidence="1 2" key="1">
    <citation type="journal article" date="2023" name="Sci. Data">
        <title>Genome assembly of the Korean intertidal mud-creeper Batillaria attramentaria.</title>
        <authorList>
            <person name="Patra A.K."/>
            <person name="Ho P.T."/>
            <person name="Jun S."/>
            <person name="Lee S.J."/>
            <person name="Kim Y."/>
            <person name="Won Y.J."/>
        </authorList>
    </citation>
    <scope>NUCLEOTIDE SEQUENCE [LARGE SCALE GENOMIC DNA]</scope>
    <source>
        <strain evidence="1">Wonlab-2016</strain>
    </source>
</reference>
<evidence type="ECO:0000313" key="1">
    <source>
        <dbReference type="EMBL" id="KAK7483982.1"/>
    </source>
</evidence>
<name>A0ABD0KA84_9CAEN</name>
<accession>A0ABD0KA84</accession>
<comment type="caution">
    <text evidence="1">The sequence shown here is derived from an EMBL/GenBank/DDBJ whole genome shotgun (WGS) entry which is preliminary data.</text>
</comment>
<dbReference type="EMBL" id="JACVVK020000218">
    <property type="protein sequence ID" value="KAK7483982.1"/>
    <property type="molecule type" value="Genomic_DNA"/>
</dbReference>
<protein>
    <submittedName>
        <fullName evidence="1">Uncharacterized protein</fullName>
    </submittedName>
</protein>
<proteinExistence type="predicted"/>
<sequence length="92" mass="10676">MRFLDYEILPDTGLWVQVCERTPSQQEARAVRDIHVAQAPCLMDARERIGEGSDYGQVLHVTFNDPENVCCCDVDVHHVTVWAERREDYDVR</sequence>
<evidence type="ECO:0000313" key="2">
    <source>
        <dbReference type="Proteomes" id="UP001519460"/>
    </source>
</evidence>
<dbReference type="Proteomes" id="UP001519460">
    <property type="component" value="Unassembled WGS sequence"/>
</dbReference>